<protein>
    <submittedName>
        <fullName evidence="2">Uncharacterized protein</fullName>
    </submittedName>
</protein>
<accession>A0AAV7UM79</accession>
<reference evidence="2" key="1">
    <citation type="journal article" date="2022" name="bioRxiv">
        <title>Sequencing and chromosome-scale assembly of the giantPleurodeles waltlgenome.</title>
        <authorList>
            <person name="Brown T."/>
            <person name="Elewa A."/>
            <person name="Iarovenko S."/>
            <person name="Subramanian E."/>
            <person name="Araus A.J."/>
            <person name="Petzold A."/>
            <person name="Susuki M."/>
            <person name="Suzuki K.-i.T."/>
            <person name="Hayashi T."/>
            <person name="Toyoda A."/>
            <person name="Oliveira C."/>
            <person name="Osipova E."/>
            <person name="Leigh N.D."/>
            <person name="Simon A."/>
            <person name="Yun M.H."/>
        </authorList>
    </citation>
    <scope>NUCLEOTIDE SEQUENCE</scope>
    <source>
        <strain evidence="2">20211129_DDA</strain>
        <tissue evidence="2">Liver</tissue>
    </source>
</reference>
<dbReference type="AlphaFoldDB" id="A0AAV7UM79"/>
<evidence type="ECO:0000313" key="2">
    <source>
        <dbReference type="EMBL" id="KAJ1189614.1"/>
    </source>
</evidence>
<name>A0AAV7UM79_PLEWA</name>
<sequence length="102" mass="11309">MVGQSPLAPQYILPLVPGPSEGAPRPSPYREGPGRVHRQIFLFRAIEPPEGRTLSLAAAPPGQRLHRASPEKFIRFCQQSRRDFIKSGSLERYPLSDIDCSG</sequence>
<organism evidence="2 3">
    <name type="scientific">Pleurodeles waltl</name>
    <name type="common">Iberian ribbed newt</name>
    <dbReference type="NCBI Taxonomy" id="8319"/>
    <lineage>
        <taxon>Eukaryota</taxon>
        <taxon>Metazoa</taxon>
        <taxon>Chordata</taxon>
        <taxon>Craniata</taxon>
        <taxon>Vertebrata</taxon>
        <taxon>Euteleostomi</taxon>
        <taxon>Amphibia</taxon>
        <taxon>Batrachia</taxon>
        <taxon>Caudata</taxon>
        <taxon>Salamandroidea</taxon>
        <taxon>Salamandridae</taxon>
        <taxon>Pleurodelinae</taxon>
        <taxon>Pleurodeles</taxon>
    </lineage>
</organism>
<evidence type="ECO:0000313" key="3">
    <source>
        <dbReference type="Proteomes" id="UP001066276"/>
    </source>
</evidence>
<feature type="region of interest" description="Disordered" evidence="1">
    <location>
        <begin position="1"/>
        <end position="33"/>
    </location>
</feature>
<dbReference type="EMBL" id="JANPWB010000005">
    <property type="protein sequence ID" value="KAJ1189614.1"/>
    <property type="molecule type" value="Genomic_DNA"/>
</dbReference>
<gene>
    <name evidence="2" type="ORF">NDU88_006358</name>
</gene>
<comment type="caution">
    <text evidence="2">The sequence shown here is derived from an EMBL/GenBank/DDBJ whole genome shotgun (WGS) entry which is preliminary data.</text>
</comment>
<dbReference type="Proteomes" id="UP001066276">
    <property type="component" value="Chromosome 3_1"/>
</dbReference>
<evidence type="ECO:0000256" key="1">
    <source>
        <dbReference type="SAM" id="MobiDB-lite"/>
    </source>
</evidence>
<keyword evidence="3" id="KW-1185">Reference proteome</keyword>
<proteinExistence type="predicted"/>